<protein>
    <submittedName>
        <fullName evidence="8">MATE family efflux transporter</fullName>
    </submittedName>
</protein>
<feature type="transmembrane region" description="Helical" evidence="7">
    <location>
        <begin position="196"/>
        <end position="216"/>
    </location>
</feature>
<dbReference type="InterPro" id="IPR050222">
    <property type="entry name" value="MATE_MdtK"/>
</dbReference>
<dbReference type="PANTHER" id="PTHR43298:SF2">
    <property type="entry name" value="FMN_FAD EXPORTER YEEO-RELATED"/>
    <property type="match status" value="1"/>
</dbReference>
<comment type="caution">
    <text evidence="8">The sequence shown here is derived from an EMBL/GenBank/DDBJ whole genome shotgun (WGS) entry which is preliminary data.</text>
</comment>
<keyword evidence="3" id="KW-0813">Transport</keyword>
<evidence type="ECO:0000256" key="2">
    <source>
        <dbReference type="ARBA" id="ARBA00010199"/>
    </source>
</evidence>
<dbReference type="GO" id="GO:0042910">
    <property type="term" value="F:xenobiotic transmembrane transporter activity"/>
    <property type="evidence" value="ECO:0007669"/>
    <property type="project" value="InterPro"/>
</dbReference>
<evidence type="ECO:0000256" key="6">
    <source>
        <dbReference type="ARBA" id="ARBA00023136"/>
    </source>
</evidence>
<dbReference type="CDD" id="cd13136">
    <property type="entry name" value="MATE_DinF_like"/>
    <property type="match status" value="1"/>
</dbReference>
<feature type="transmembrane region" description="Helical" evidence="7">
    <location>
        <begin position="76"/>
        <end position="97"/>
    </location>
</feature>
<dbReference type="GO" id="GO:0005886">
    <property type="term" value="C:plasma membrane"/>
    <property type="evidence" value="ECO:0007669"/>
    <property type="project" value="TreeGrafter"/>
</dbReference>
<feature type="transmembrane region" description="Helical" evidence="7">
    <location>
        <begin position="46"/>
        <end position="64"/>
    </location>
</feature>
<accession>A0A2M8IZY4</accession>
<evidence type="ECO:0000256" key="3">
    <source>
        <dbReference type="ARBA" id="ARBA00022448"/>
    </source>
</evidence>
<feature type="transmembrane region" description="Helical" evidence="7">
    <location>
        <begin position="171"/>
        <end position="189"/>
    </location>
</feature>
<dbReference type="InterPro" id="IPR002528">
    <property type="entry name" value="MATE_fam"/>
</dbReference>
<dbReference type="EMBL" id="PGTB01000056">
    <property type="protein sequence ID" value="PJE36100.1"/>
    <property type="molecule type" value="Genomic_DNA"/>
</dbReference>
<evidence type="ECO:0000256" key="5">
    <source>
        <dbReference type="ARBA" id="ARBA00022989"/>
    </source>
</evidence>
<evidence type="ECO:0000256" key="7">
    <source>
        <dbReference type="SAM" id="Phobius"/>
    </source>
</evidence>
<evidence type="ECO:0000256" key="1">
    <source>
        <dbReference type="ARBA" id="ARBA00004141"/>
    </source>
</evidence>
<evidence type="ECO:0000313" key="8">
    <source>
        <dbReference type="EMBL" id="PJE36100.1"/>
    </source>
</evidence>
<keyword evidence="9" id="KW-1185">Reference proteome</keyword>
<feature type="transmembrane region" description="Helical" evidence="7">
    <location>
        <begin position="313"/>
        <end position="333"/>
    </location>
</feature>
<dbReference type="Proteomes" id="UP000231553">
    <property type="component" value="Unassembled WGS sequence"/>
</dbReference>
<comment type="similarity">
    <text evidence="2">Belongs to the multi antimicrobial extrusion (MATE) (TC 2.A.66.1) family.</text>
</comment>
<feature type="transmembrane region" description="Helical" evidence="7">
    <location>
        <begin position="127"/>
        <end position="151"/>
    </location>
</feature>
<dbReference type="Pfam" id="PF01554">
    <property type="entry name" value="MatE"/>
    <property type="match status" value="2"/>
</dbReference>
<organism evidence="8 9">
    <name type="scientific">Pseudooceanicola lipolyticus</name>
    <dbReference type="NCBI Taxonomy" id="2029104"/>
    <lineage>
        <taxon>Bacteria</taxon>
        <taxon>Pseudomonadati</taxon>
        <taxon>Pseudomonadota</taxon>
        <taxon>Alphaproteobacteria</taxon>
        <taxon>Rhodobacterales</taxon>
        <taxon>Paracoccaceae</taxon>
        <taxon>Pseudooceanicola</taxon>
    </lineage>
</organism>
<feature type="transmembrane region" description="Helical" evidence="7">
    <location>
        <begin position="445"/>
        <end position="463"/>
    </location>
</feature>
<feature type="transmembrane region" description="Helical" evidence="7">
    <location>
        <begin position="420"/>
        <end position="439"/>
    </location>
</feature>
<sequence length="475" mass="50834">MPRSGSRPGRTIAAGCSLRPPGISGCRRTEQARVLDQPRPITHGRVLKIALPIVLSNATVPILGLVDTGVVGQMGLAAPIGAVGIGAIIITSLYWFFGFLRMGTTGLAGQAHGAGRSGEVTAILTRAILTGLVGGLVLILLQWPLFLGAFLLSPASDEVETLARSYMSIRIWSAPAAISIFGITGWLIALERTRAVLVLQLWMNGLNMLLDLWFVLGLGWGVSGVAFATFLAEWTGLALALYLCRDAFANPAWRDWARVFDRARLKRMLVVNTDILIRSLALLSIFVSFLFLGSDFGDVTLAANQILLQFIEITAHALDGFAFAAEALVGQAVGQASVPRMRRSIMLVTVWSLVGTVMLSLVFALFGGAIVDLMAKAPAVQAEARVYLPYMLLVPVLGVASWLLDGIFIGATRTADMRNMSVLAALTYFAAVLVLVPIYGNHGLWMAFLLSFVARAVTLLARYPALERATAAGAL</sequence>
<dbReference type="InterPro" id="IPR044644">
    <property type="entry name" value="DinF-like"/>
</dbReference>
<dbReference type="GO" id="GO:0015297">
    <property type="term" value="F:antiporter activity"/>
    <property type="evidence" value="ECO:0007669"/>
    <property type="project" value="InterPro"/>
</dbReference>
<dbReference type="AlphaFoldDB" id="A0A2M8IZY4"/>
<feature type="transmembrane region" description="Helical" evidence="7">
    <location>
        <begin position="275"/>
        <end position="293"/>
    </location>
</feature>
<feature type="transmembrane region" description="Helical" evidence="7">
    <location>
        <begin position="387"/>
        <end position="408"/>
    </location>
</feature>
<dbReference type="OrthoDB" id="9789527at2"/>
<comment type="subcellular location">
    <subcellularLocation>
        <location evidence="1">Membrane</location>
        <topology evidence="1">Multi-pass membrane protein</topology>
    </subcellularLocation>
</comment>
<keyword evidence="5 7" id="KW-1133">Transmembrane helix</keyword>
<evidence type="ECO:0000313" key="9">
    <source>
        <dbReference type="Proteomes" id="UP000231553"/>
    </source>
</evidence>
<evidence type="ECO:0000256" key="4">
    <source>
        <dbReference type="ARBA" id="ARBA00022692"/>
    </source>
</evidence>
<feature type="transmembrane region" description="Helical" evidence="7">
    <location>
        <begin position="222"/>
        <end position="244"/>
    </location>
</feature>
<keyword evidence="4 7" id="KW-0812">Transmembrane</keyword>
<reference evidence="8 9" key="1">
    <citation type="journal article" date="2018" name="Int. J. Syst. Evol. Microbiol.">
        <title>Pseudooceanicola lipolyticus sp. nov., a marine alphaproteobacterium, reclassification of Oceanicola flagellatus as Pseudooceanicola flagellatus comb. nov. and emended description of the genus Pseudooceanicola.</title>
        <authorList>
            <person name="Huang M.-M."/>
            <person name="Guo L.-L."/>
            <person name="Wu Y.-H."/>
            <person name="Lai Q.-L."/>
            <person name="Shao Z.-Z."/>
            <person name="Wang C.-S."/>
            <person name="Wu M."/>
            <person name="Xu X.-W."/>
        </authorList>
    </citation>
    <scope>NUCLEOTIDE SEQUENCE [LARGE SCALE GENOMIC DNA]</scope>
    <source>
        <strain evidence="8 9">157</strain>
    </source>
</reference>
<feature type="transmembrane region" description="Helical" evidence="7">
    <location>
        <begin position="345"/>
        <end position="367"/>
    </location>
</feature>
<dbReference type="PANTHER" id="PTHR43298">
    <property type="entry name" value="MULTIDRUG RESISTANCE PROTEIN NORM-RELATED"/>
    <property type="match status" value="1"/>
</dbReference>
<keyword evidence="6 7" id="KW-0472">Membrane</keyword>
<gene>
    <name evidence="8" type="ORF">CVM52_13685</name>
</gene>
<proteinExistence type="inferred from homology"/>
<dbReference type="NCBIfam" id="TIGR00797">
    <property type="entry name" value="matE"/>
    <property type="match status" value="1"/>
</dbReference>
<name>A0A2M8IZY4_9RHOB</name>